<dbReference type="EMBL" id="QLNT01000036">
    <property type="protein sequence ID" value="KAF3055461.1"/>
    <property type="molecule type" value="Genomic_DNA"/>
</dbReference>
<dbReference type="AlphaFoldDB" id="A0A9P4X1D9"/>
<keyword evidence="2" id="KW-1185">Reference proteome</keyword>
<proteinExistence type="predicted"/>
<gene>
    <name evidence="1" type="ORF">CFAM422_013087</name>
</gene>
<sequence>MKPVLMPFKPPSLDASQGQMRRRGVITLQLGSVVFAVRHITLCPICTASSYEREAGPSIGAE</sequence>
<reference evidence="1 2" key="1">
    <citation type="submission" date="2018-06" db="EMBL/GenBank/DDBJ databases">
        <title>Genome analysis of cellulolytic fungus Trichoderma lentiforme CFAM-422.</title>
        <authorList>
            <person name="Steindorff A.S."/>
            <person name="Formighieri E.F."/>
            <person name="Midorikawa G.E.O."/>
            <person name="Tamietti M.S."/>
            <person name="Ramos E.Z."/>
            <person name="Silva A.S."/>
            <person name="Bon E.P.S."/>
            <person name="Mendes T.D."/>
            <person name="Damaso M.C.T."/>
            <person name="Favaro L.C.L."/>
        </authorList>
    </citation>
    <scope>NUCLEOTIDE SEQUENCE [LARGE SCALE GENOMIC DNA]</scope>
    <source>
        <strain evidence="1 2">CFAM-422</strain>
    </source>
</reference>
<name>A0A9P4X1D9_9HYPO</name>
<dbReference type="Proteomes" id="UP000801864">
    <property type="component" value="Unassembled WGS sequence"/>
</dbReference>
<comment type="caution">
    <text evidence="1">The sequence shown here is derived from an EMBL/GenBank/DDBJ whole genome shotgun (WGS) entry which is preliminary data.</text>
</comment>
<evidence type="ECO:0000313" key="1">
    <source>
        <dbReference type="EMBL" id="KAF3055461.1"/>
    </source>
</evidence>
<organism evidence="1 2">
    <name type="scientific">Trichoderma lentiforme</name>
    <dbReference type="NCBI Taxonomy" id="1567552"/>
    <lineage>
        <taxon>Eukaryota</taxon>
        <taxon>Fungi</taxon>
        <taxon>Dikarya</taxon>
        <taxon>Ascomycota</taxon>
        <taxon>Pezizomycotina</taxon>
        <taxon>Sordariomycetes</taxon>
        <taxon>Hypocreomycetidae</taxon>
        <taxon>Hypocreales</taxon>
        <taxon>Hypocreaceae</taxon>
        <taxon>Trichoderma</taxon>
    </lineage>
</organism>
<accession>A0A9P4X1D9</accession>
<protein>
    <submittedName>
        <fullName evidence="1">Uncharacterized protein</fullName>
    </submittedName>
</protein>
<evidence type="ECO:0000313" key="2">
    <source>
        <dbReference type="Proteomes" id="UP000801864"/>
    </source>
</evidence>